<feature type="domain" description="4Fe-4S ferredoxin-type" evidence="7">
    <location>
        <begin position="7"/>
        <end position="37"/>
    </location>
</feature>
<accession>A0A7C4VSX1</accession>
<keyword evidence="4 6" id="KW-0408">Iron</keyword>
<feature type="domain" description="4Fe-4S ferredoxin-type" evidence="7">
    <location>
        <begin position="57"/>
        <end position="88"/>
    </location>
</feature>
<dbReference type="PANTHER" id="PTHR32479:SF17">
    <property type="entry name" value="GLYCOLATE OXIDASE IRON-SULFUR SUBUNIT"/>
    <property type="match status" value="1"/>
</dbReference>
<dbReference type="PROSITE" id="PS00198">
    <property type="entry name" value="4FE4S_FER_1"/>
    <property type="match status" value="2"/>
</dbReference>
<evidence type="ECO:0000256" key="1">
    <source>
        <dbReference type="ARBA" id="ARBA00022485"/>
    </source>
</evidence>
<dbReference type="GO" id="GO:0046872">
    <property type="term" value="F:metal ion binding"/>
    <property type="evidence" value="ECO:0007669"/>
    <property type="project" value="UniProtKB-UniRule"/>
</dbReference>
<comment type="catalytic activity">
    <reaction evidence="6">
        <text>glycolate + A = glyoxylate + AH2</text>
        <dbReference type="Rhea" id="RHEA:21264"/>
        <dbReference type="ChEBI" id="CHEBI:13193"/>
        <dbReference type="ChEBI" id="CHEBI:17499"/>
        <dbReference type="ChEBI" id="CHEBI:29805"/>
        <dbReference type="ChEBI" id="CHEBI:36655"/>
        <dbReference type="EC" id="1.1.99.14"/>
    </reaction>
</comment>
<dbReference type="AlphaFoldDB" id="A0A7C4VSX1"/>
<dbReference type="InterPro" id="IPR017896">
    <property type="entry name" value="4Fe4S_Fe-S-bd"/>
</dbReference>
<dbReference type="PIRSF" id="PIRSF000139">
    <property type="entry name" value="Glc_ox_4Fe-4S"/>
    <property type="match status" value="1"/>
</dbReference>
<dbReference type="EMBL" id="DSUH01000380">
    <property type="protein sequence ID" value="HGU34472.1"/>
    <property type="molecule type" value="Genomic_DNA"/>
</dbReference>
<protein>
    <recommendedName>
        <fullName evidence="6">Glycolate oxidase iron-sulfur subunit</fullName>
        <ecNumber evidence="6">1.1.99.14</ecNumber>
    </recommendedName>
</protein>
<comment type="function">
    <text evidence="6">Component of a complex that catalyzes the oxidation of glycolate to glyoxylate.</text>
</comment>
<dbReference type="InterPro" id="IPR017900">
    <property type="entry name" value="4Fe4S_Fe_S_CS"/>
</dbReference>
<dbReference type="InterPro" id="IPR012257">
    <property type="entry name" value="Glc_ox_4Fe-4S"/>
</dbReference>
<organism evidence="8">
    <name type="scientific">Desulfatirhabdium butyrativorans</name>
    <dbReference type="NCBI Taxonomy" id="340467"/>
    <lineage>
        <taxon>Bacteria</taxon>
        <taxon>Pseudomonadati</taxon>
        <taxon>Thermodesulfobacteriota</taxon>
        <taxon>Desulfobacteria</taxon>
        <taxon>Desulfobacterales</taxon>
        <taxon>Desulfatirhabdiaceae</taxon>
        <taxon>Desulfatirhabdium</taxon>
    </lineage>
</organism>
<dbReference type="InterPro" id="IPR004017">
    <property type="entry name" value="Cys_rich_dom"/>
</dbReference>
<proteinExistence type="predicted"/>
<comment type="caution">
    <text evidence="8">The sequence shown here is derived from an EMBL/GenBank/DDBJ whole genome shotgun (WGS) entry which is preliminary data.</text>
</comment>
<evidence type="ECO:0000256" key="3">
    <source>
        <dbReference type="ARBA" id="ARBA00022737"/>
    </source>
</evidence>
<keyword evidence="3" id="KW-0677">Repeat</keyword>
<evidence type="ECO:0000256" key="6">
    <source>
        <dbReference type="PIRNR" id="PIRNR000139"/>
    </source>
</evidence>
<dbReference type="Pfam" id="PF13183">
    <property type="entry name" value="Fer4_8"/>
    <property type="match status" value="1"/>
</dbReference>
<sequence length="432" mass="46950">MRTRLAMKAISNTDPSCERCGRCLSVCPVYDVERIETLSPRGRLDLISGMQTGEFTPGPRYAEALFSCLQCLACVEACPKGVDAAGRILQGRMRSTSSVQNEESLERLLMAAVLDHRPLVAALARLTSWVQGFFPKKGLPCSRHLPMFLPDILAGRRIPEFGGIRLYQGLPEVIPADPNTDFRGKVTFFTGCYFGLVETGPLLAAIRVLGFNGWEVHIPAGQSCCGAVALMAGHADIARRMAARNLEVLAGDGPVVTACATCGRTLKRENAEPFTFEENEVQRQEALALAKRTWDIHEWLDRNGPLRQGLPIRHRRVTIHDPCHLARGQGIRGAVRRLLETVSGIEPVEMADSDACCGGGGLSGMKQPALSLAVGAKKIAAIEATGADAVVAGCPGCLMQIRDLLSRRRSRIQALHPMELLAYSYSVPERKP</sequence>
<evidence type="ECO:0000313" key="8">
    <source>
        <dbReference type="EMBL" id="HGU34472.1"/>
    </source>
</evidence>
<evidence type="ECO:0000256" key="5">
    <source>
        <dbReference type="ARBA" id="ARBA00023014"/>
    </source>
</evidence>
<dbReference type="InterPro" id="IPR009051">
    <property type="entry name" value="Helical_ferredxn"/>
</dbReference>
<keyword evidence="6" id="KW-0249">Electron transport</keyword>
<keyword evidence="5 6" id="KW-0411">Iron-sulfur</keyword>
<dbReference type="Pfam" id="PF02754">
    <property type="entry name" value="CCG"/>
    <property type="match status" value="2"/>
</dbReference>
<keyword evidence="1 6" id="KW-0004">4Fe-4S</keyword>
<name>A0A7C4VSX1_9BACT</name>
<reference evidence="8" key="1">
    <citation type="journal article" date="2020" name="mSystems">
        <title>Genome- and Community-Level Interaction Insights into Carbon Utilization and Element Cycling Functions of Hydrothermarchaeota in Hydrothermal Sediment.</title>
        <authorList>
            <person name="Zhou Z."/>
            <person name="Liu Y."/>
            <person name="Xu W."/>
            <person name="Pan J."/>
            <person name="Luo Z.H."/>
            <person name="Li M."/>
        </authorList>
    </citation>
    <scope>NUCLEOTIDE SEQUENCE [LARGE SCALE GENOMIC DNA]</scope>
    <source>
        <strain evidence="8">SpSt-477</strain>
    </source>
</reference>
<gene>
    <name evidence="8" type="ORF">ENS29_16735</name>
</gene>
<keyword evidence="2 6" id="KW-0479">Metal-binding</keyword>
<comment type="catalytic activity">
    <reaction evidence="6">
        <text>(R)-lactate + A = pyruvate + AH2</text>
        <dbReference type="Rhea" id="RHEA:15089"/>
        <dbReference type="ChEBI" id="CHEBI:13193"/>
        <dbReference type="ChEBI" id="CHEBI:15361"/>
        <dbReference type="ChEBI" id="CHEBI:16004"/>
        <dbReference type="ChEBI" id="CHEBI:17499"/>
    </reaction>
</comment>
<dbReference type="Gene3D" id="1.10.1060.10">
    <property type="entry name" value="Alpha-helical ferredoxin"/>
    <property type="match status" value="1"/>
</dbReference>
<keyword evidence="6" id="KW-0813">Transport</keyword>
<dbReference type="PROSITE" id="PS51379">
    <property type="entry name" value="4FE4S_FER_2"/>
    <property type="match status" value="2"/>
</dbReference>
<dbReference type="PANTHER" id="PTHR32479">
    <property type="entry name" value="GLYCOLATE OXIDASE IRON-SULFUR SUBUNIT"/>
    <property type="match status" value="1"/>
</dbReference>
<dbReference type="SUPFAM" id="SSF46548">
    <property type="entry name" value="alpha-helical ferredoxin"/>
    <property type="match status" value="1"/>
</dbReference>
<evidence type="ECO:0000256" key="4">
    <source>
        <dbReference type="ARBA" id="ARBA00023004"/>
    </source>
</evidence>
<comment type="cofactor">
    <cofactor evidence="6">
        <name>[4Fe-4S] cluster</name>
        <dbReference type="ChEBI" id="CHEBI:49883"/>
    </cofactor>
    <text evidence="6">Binds 2 [4Fe-4S] clusters.</text>
</comment>
<evidence type="ECO:0000256" key="2">
    <source>
        <dbReference type="ARBA" id="ARBA00022723"/>
    </source>
</evidence>
<dbReference type="GO" id="GO:0019154">
    <property type="term" value="F:glycolate dehydrogenase activity"/>
    <property type="evidence" value="ECO:0007669"/>
    <property type="project" value="UniProtKB-EC"/>
</dbReference>
<dbReference type="GO" id="GO:0051539">
    <property type="term" value="F:4 iron, 4 sulfur cluster binding"/>
    <property type="evidence" value="ECO:0007669"/>
    <property type="project" value="UniProtKB-UniRule"/>
</dbReference>
<dbReference type="EC" id="1.1.99.14" evidence="6"/>
<evidence type="ECO:0000259" key="7">
    <source>
        <dbReference type="PROSITE" id="PS51379"/>
    </source>
</evidence>